<keyword evidence="2" id="KW-0274">FAD</keyword>
<sequence>MAFDANYKGGEPVKSVLIIGSGFSGLGLAVRLKQAGIEDFEILERADSVGGTWRDNRYPGCACDVQSHLYSFSFEQNPGWTRMFARQPEIERYLQGVADKYQLVANTRFGANIVDARWDEAAAVWRVRSEDGRQFIGRVLVSGMGALSNPAYPKIPGLADFQGKMFHSAQWDHDYDLSGKRVAVIGTGASAIQFVPQVVPKVAHLDLFQRTPPWILPKPDREIGAFERKLFRLLPFTQKLMRAGLYTMLETRVLGFVIHPKLMEFVQRAAKGHIKRQVKDPELRRKLTPNYTIGCKRVLISNDYYPSLTQPHVDVVTDDVTEIRGNAVITADGRAREVDAIILGTGFTVQDPIPRGAIFGRGGKDLWDTWSEKGVEAYLGATVHGFPNFFMLMGPNTGLGHTSQVYMIESQINYVVDCLKQMRRKKIAAVDVRADVQRQFNDKVQGDVGSAVWNSGGCKSWYLDARGRNTTIWPGFTFMFRNKTRHFRPADYQLETARATKARA</sequence>
<dbReference type="RefSeq" id="WP_168149593.1">
    <property type="nucleotide sequence ID" value="NZ_JAAVXB010000013.1"/>
</dbReference>
<dbReference type="InterPro" id="IPR036188">
    <property type="entry name" value="FAD/NAD-bd_sf"/>
</dbReference>
<evidence type="ECO:0000256" key="1">
    <source>
        <dbReference type="ARBA" id="ARBA00022630"/>
    </source>
</evidence>
<protein>
    <submittedName>
        <fullName evidence="4">NAD(P)/FAD-dependent oxidoreductase</fullName>
    </submittedName>
</protein>
<dbReference type="Gene3D" id="3.50.50.60">
    <property type="entry name" value="FAD/NAD(P)-binding domain"/>
    <property type="match status" value="2"/>
</dbReference>
<proteinExistence type="predicted"/>
<dbReference type="InterPro" id="IPR020946">
    <property type="entry name" value="Flavin_mOase-like"/>
</dbReference>
<comment type="caution">
    <text evidence="4">The sequence shown here is derived from an EMBL/GenBank/DDBJ whole genome shotgun (WGS) entry which is preliminary data.</text>
</comment>
<evidence type="ECO:0000313" key="5">
    <source>
        <dbReference type="Proteomes" id="UP000653472"/>
    </source>
</evidence>
<reference evidence="4" key="1">
    <citation type="submission" date="2020-03" db="EMBL/GenBank/DDBJ databases">
        <title>Solimonas marina sp. nov., isolated from deep seawater of the Pacific Ocean.</title>
        <authorList>
            <person name="Liu X."/>
            <person name="Lai Q."/>
            <person name="Sun F."/>
            <person name="Gai Y."/>
            <person name="Li G."/>
            <person name="Shao Z."/>
        </authorList>
    </citation>
    <scope>NUCLEOTIDE SEQUENCE</scope>
    <source>
        <strain evidence="4">C16B3</strain>
    </source>
</reference>
<keyword evidence="5" id="KW-1185">Reference proteome</keyword>
<dbReference type="Pfam" id="PF00743">
    <property type="entry name" value="FMO-like"/>
    <property type="match status" value="1"/>
</dbReference>
<dbReference type="GO" id="GO:0004499">
    <property type="term" value="F:N,N-dimethylaniline monooxygenase activity"/>
    <property type="evidence" value="ECO:0007669"/>
    <property type="project" value="InterPro"/>
</dbReference>
<accession>A0A969WCY3</accession>
<evidence type="ECO:0000256" key="2">
    <source>
        <dbReference type="ARBA" id="ARBA00022827"/>
    </source>
</evidence>
<evidence type="ECO:0000256" key="3">
    <source>
        <dbReference type="ARBA" id="ARBA00023002"/>
    </source>
</evidence>
<dbReference type="GO" id="GO:0050661">
    <property type="term" value="F:NADP binding"/>
    <property type="evidence" value="ECO:0007669"/>
    <property type="project" value="InterPro"/>
</dbReference>
<dbReference type="EMBL" id="JAAVXB010000013">
    <property type="protein sequence ID" value="NKF24268.1"/>
    <property type="molecule type" value="Genomic_DNA"/>
</dbReference>
<dbReference type="AlphaFoldDB" id="A0A969WCY3"/>
<gene>
    <name evidence="4" type="ORF">G7Y82_18300</name>
</gene>
<dbReference type="SUPFAM" id="SSF51905">
    <property type="entry name" value="FAD/NAD(P)-binding domain"/>
    <property type="match status" value="1"/>
</dbReference>
<evidence type="ECO:0000313" key="4">
    <source>
        <dbReference type="EMBL" id="NKF24268.1"/>
    </source>
</evidence>
<organism evidence="4 5">
    <name type="scientific">Solimonas marina</name>
    <dbReference type="NCBI Taxonomy" id="2714601"/>
    <lineage>
        <taxon>Bacteria</taxon>
        <taxon>Pseudomonadati</taxon>
        <taxon>Pseudomonadota</taxon>
        <taxon>Gammaproteobacteria</taxon>
        <taxon>Nevskiales</taxon>
        <taxon>Nevskiaceae</taxon>
        <taxon>Solimonas</taxon>
    </lineage>
</organism>
<keyword evidence="1" id="KW-0285">Flavoprotein</keyword>
<name>A0A969WCY3_9GAMM</name>
<dbReference type="InterPro" id="IPR051209">
    <property type="entry name" value="FAD-bind_Monooxygenase_sf"/>
</dbReference>
<dbReference type="Proteomes" id="UP000653472">
    <property type="component" value="Unassembled WGS sequence"/>
</dbReference>
<keyword evidence="3" id="KW-0560">Oxidoreductase</keyword>
<dbReference type="PANTHER" id="PTHR42877">
    <property type="entry name" value="L-ORNITHINE N(5)-MONOOXYGENASE-RELATED"/>
    <property type="match status" value="1"/>
</dbReference>
<dbReference type="GO" id="GO:0050660">
    <property type="term" value="F:flavin adenine dinucleotide binding"/>
    <property type="evidence" value="ECO:0007669"/>
    <property type="project" value="InterPro"/>
</dbReference>
<dbReference type="PANTHER" id="PTHR42877:SF4">
    <property type="entry name" value="FAD_NAD(P)-BINDING DOMAIN-CONTAINING PROTEIN-RELATED"/>
    <property type="match status" value="1"/>
</dbReference>